<feature type="transmembrane region" description="Helical" evidence="1">
    <location>
        <begin position="89"/>
        <end position="118"/>
    </location>
</feature>
<name>A0A2N5M9G5_9BACI</name>
<dbReference type="InterPro" id="IPR007403">
    <property type="entry name" value="DUF456"/>
</dbReference>
<proteinExistence type="predicted"/>
<accession>A0A2N5M9G5</accession>
<dbReference type="PANTHER" id="PTHR39165">
    <property type="entry name" value="IG HYPOTHETICAL 17883"/>
    <property type="match status" value="1"/>
</dbReference>
<dbReference type="PANTHER" id="PTHR39165:SF1">
    <property type="entry name" value="DUF456 DOMAIN-CONTAINING PROTEIN"/>
    <property type="match status" value="1"/>
</dbReference>
<evidence type="ECO:0000313" key="3">
    <source>
        <dbReference type="Proteomes" id="UP000234748"/>
    </source>
</evidence>
<dbReference type="EMBL" id="PGUY01000014">
    <property type="protein sequence ID" value="PLT30997.1"/>
    <property type="molecule type" value="Genomic_DNA"/>
</dbReference>
<feature type="transmembrane region" description="Helical" evidence="1">
    <location>
        <begin position="50"/>
        <end position="69"/>
    </location>
</feature>
<feature type="transmembrane region" description="Helical" evidence="1">
    <location>
        <begin position="6"/>
        <end position="38"/>
    </location>
</feature>
<dbReference type="RefSeq" id="WP_101640659.1">
    <property type="nucleotide sequence ID" value="NZ_PGUY01000014.1"/>
</dbReference>
<feature type="transmembrane region" description="Helical" evidence="1">
    <location>
        <begin position="130"/>
        <end position="157"/>
    </location>
</feature>
<organism evidence="2 3">
    <name type="scientific">Peribacillus deserti</name>
    <dbReference type="NCBI Taxonomy" id="673318"/>
    <lineage>
        <taxon>Bacteria</taxon>
        <taxon>Bacillati</taxon>
        <taxon>Bacillota</taxon>
        <taxon>Bacilli</taxon>
        <taxon>Bacillales</taxon>
        <taxon>Bacillaceae</taxon>
        <taxon>Peribacillus</taxon>
    </lineage>
</organism>
<dbReference type="AlphaFoldDB" id="A0A2N5M9G5"/>
<reference evidence="2 3" key="1">
    <citation type="submission" date="2017-11" db="EMBL/GenBank/DDBJ databases">
        <title>Comparitive Functional Genomics of Dry Heat Resistant strains isolated from the Viking Spacecraft.</title>
        <authorList>
            <person name="Seuylemezian A."/>
            <person name="Cooper K."/>
            <person name="Vaishampayan P."/>
        </authorList>
    </citation>
    <scope>NUCLEOTIDE SEQUENCE [LARGE SCALE GENOMIC DNA]</scope>
    <source>
        <strain evidence="2 3">V1-29</strain>
    </source>
</reference>
<gene>
    <name evidence="2" type="ORF">CUU66_05465</name>
</gene>
<evidence type="ECO:0000256" key="1">
    <source>
        <dbReference type="SAM" id="Phobius"/>
    </source>
</evidence>
<keyword evidence="1" id="KW-0472">Membrane</keyword>
<keyword evidence="3" id="KW-1185">Reference proteome</keyword>
<evidence type="ECO:0000313" key="2">
    <source>
        <dbReference type="EMBL" id="PLT30997.1"/>
    </source>
</evidence>
<sequence length="160" mass="17207">MEIICWSIIMIMFVIGFVGLIYPIIPSVLFIIGGILLYGLFFSFDPFSGLFWAVQILLVILLFLADYAANLVAVKKFGGSKAGIWGSTIGLIAGPFVIPVLGIVIGPFLGAILAELLFKRQDIVSAAKIGFGSVIGFISSVITKGIIQGFMIAYFFFAVV</sequence>
<dbReference type="OrthoDB" id="9808460at2"/>
<keyword evidence="1" id="KW-0812">Transmembrane</keyword>
<dbReference type="Proteomes" id="UP000234748">
    <property type="component" value="Unassembled WGS sequence"/>
</dbReference>
<dbReference type="Pfam" id="PF04306">
    <property type="entry name" value="DUF456"/>
    <property type="match status" value="1"/>
</dbReference>
<comment type="caution">
    <text evidence="2">The sequence shown here is derived from an EMBL/GenBank/DDBJ whole genome shotgun (WGS) entry which is preliminary data.</text>
</comment>
<protein>
    <submittedName>
        <fullName evidence="2">DUF456 domain-containing protein</fullName>
    </submittedName>
</protein>
<keyword evidence="1" id="KW-1133">Transmembrane helix</keyword>